<evidence type="ECO:0008006" key="9">
    <source>
        <dbReference type="Google" id="ProtNLM"/>
    </source>
</evidence>
<gene>
    <name evidence="7" type="ORF">E6H00_14390</name>
</gene>
<evidence type="ECO:0000313" key="7">
    <source>
        <dbReference type="EMBL" id="TMI87875.1"/>
    </source>
</evidence>
<dbReference type="Proteomes" id="UP000318509">
    <property type="component" value="Unassembled WGS sequence"/>
</dbReference>
<reference evidence="7 8" key="1">
    <citation type="journal article" date="2019" name="Nat. Microbiol.">
        <title>Mediterranean grassland soil C-N compound turnover is dependent on rainfall and depth, and is mediated by genomically divergent microorganisms.</title>
        <authorList>
            <person name="Diamond S."/>
            <person name="Andeer P.F."/>
            <person name="Li Z."/>
            <person name="Crits-Christoph A."/>
            <person name="Burstein D."/>
            <person name="Anantharaman K."/>
            <person name="Lane K.R."/>
            <person name="Thomas B.C."/>
            <person name="Pan C."/>
            <person name="Northen T.R."/>
            <person name="Banfield J.F."/>
        </authorList>
    </citation>
    <scope>NUCLEOTIDE SEQUENCE [LARGE SCALE GENOMIC DNA]</scope>
    <source>
        <strain evidence="7">NP_3</strain>
    </source>
</reference>
<dbReference type="EMBL" id="VBAK01000150">
    <property type="protein sequence ID" value="TMI87875.1"/>
    <property type="molecule type" value="Genomic_DNA"/>
</dbReference>
<protein>
    <recommendedName>
        <fullName evidence="9">O-antigen translocase</fullName>
    </recommendedName>
</protein>
<evidence type="ECO:0000256" key="5">
    <source>
        <dbReference type="ARBA" id="ARBA00023136"/>
    </source>
</evidence>
<dbReference type="PANTHER" id="PTHR30250:SF11">
    <property type="entry name" value="O-ANTIGEN TRANSPORTER-RELATED"/>
    <property type="match status" value="1"/>
</dbReference>
<feature type="transmembrane region" description="Helical" evidence="6">
    <location>
        <begin position="177"/>
        <end position="198"/>
    </location>
</feature>
<evidence type="ECO:0000313" key="8">
    <source>
        <dbReference type="Proteomes" id="UP000318509"/>
    </source>
</evidence>
<dbReference type="InterPro" id="IPR050833">
    <property type="entry name" value="Poly_Biosynth_Transport"/>
</dbReference>
<sequence>MRELALAVLQTGGASLLTLGFAVVANKIFAVILGPAGIGFISLVGQTYQAALMLGTLNGQTAMAQGIASRTEAGQAGYRSTVFWILLLGGGAVALTFLLFPSRIASFVMGREDGGSVQVIRWLAPGVLAGVASTYCSGVLTGQRAIGRLTLLQIVGAAAAAALAYPVALLLRGGHPAALALQIAGPALATGALGLVLVGRGGWLPKPFRRAGLGFDAGAAGGFLRLAATMVFLGVVATAVPLALRALVVRRYGLPGAGLFDVAWTISMNYVLLALASFTTYYVPSLSRLDEPHDRQALIHRVVRLTIILMVPLVVATTVLKPVAVRVLYASAFVPALDIIRWMLIGDYFRVTSWVFALTMIAYADVKTLIWTELVWGALQVGGAAFAILSLNALQGVGANFLFVHGTYLVYILAYVTSRRHFALDRATARAWLIGLGLILAASAHTWSDVEVHPVPAAAYIAIALGFAWTILTSEERCGVRNGLRRVVRRCLPDAAPAA</sequence>
<feature type="transmembrane region" description="Helical" evidence="6">
    <location>
        <begin position="120"/>
        <end position="142"/>
    </location>
</feature>
<comment type="subcellular location">
    <subcellularLocation>
        <location evidence="1">Cell membrane</location>
        <topology evidence="1">Multi-pass membrane protein</topology>
    </subcellularLocation>
</comment>
<feature type="transmembrane region" description="Helical" evidence="6">
    <location>
        <begin position="32"/>
        <end position="55"/>
    </location>
</feature>
<evidence type="ECO:0000256" key="6">
    <source>
        <dbReference type="SAM" id="Phobius"/>
    </source>
</evidence>
<feature type="transmembrane region" description="Helical" evidence="6">
    <location>
        <begin position="302"/>
        <end position="320"/>
    </location>
</feature>
<accession>A0A537JWI5</accession>
<feature type="transmembrane region" description="Helical" evidence="6">
    <location>
        <begin position="262"/>
        <end position="282"/>
    </location>
</feature>
<dbReference type="PANTHER" id="PTHR30250">
    <property type="entry name" value="PST FAMILY PREDICTED COLANIC ACID TRANSPORTER"/>
    <property type="match status" value="1"/>
</dbReference>
<evidence type="ECO:0000256" key="2">
    <source>
        <dbReference type="ARBA" id="ARBA00022475"/>
    </source>
</evidence>
<evidence type="ECO:0000256" key="4">
    <source>
        <dbReference type="ARBA" id="ARBA00022989"/>
    </source>
</evidence>
<organism evidence="7 8">
    <name type="scientific">Candidatus Segetimicrobium genomatis</name>
    <dbReference type="NCBI Taxonomy" id="2569760"/>
    <lineage>
        <taxon>Bacteria</taxon>
        <taxon>Bacillati</taxon>
        <taxon>Candidatus Sysuimicrobiota</taxon>
        <taxon>Candidatus Sysuimicrobiia</taxon>
        <taxon>Candidatus Sysuimicrobiales</taxon>
        <taxon>Candidatus Segetimicrobiaceae</taxon>
        <taxon>Candidatus Segetimicrobium</taxon>
    </lineage>
</organism>
<dbReference type="GO" id="GO:0005886">
    <property type="term" value="C:plasma membrane"/>
    <property type="evidence" value="ECO:0007669"/>
    <property type="project" value="UniProtKB-SubCell"/>
</dbReference>
<keyword evidence="2" id="KW-1003">Cell membrane</keyword>
<feature type="transmembrane region" description="Helical" evidence="6">
    <location>
        <begin position="340"/>
        <end position="363"/>
    </location>
</feature>
<feature type="transmembrane region" description="Helical" evidence="6">
    <location>
        <begin position="219"/>
        <end position="242"/>
    </location>
</feature>
<feature type="transmembrane region" description="Helical" evidence="6">
    <location>
        <begin position="149"/>
        <end position="171"/>
    </location>
</feature>
<feature type="transmembrane region" description="Helical" evidence="6">
    <location>
        <begin position="453"/>
        <end position="472"/>
    </location>
</feature>
<feature type="transmembrane region" description="Helical" evidence="6">
    <location>
        <begin position="397"/>
        <end position="417"/>
    </location>
</feature>
<evidence type="ECO:0000256" key="3">
    <source>
        <dbReference type="ARBA" id="ARBA00022692"/>
    </source>
</evidence>
<dbReference type="AlphaFoldDB" id="A0A537JWI5"/>
<proteinExistence type="predicted"/>
<dbReference type="Pfam" id="PF13440">
    <property type="entry name" value="Polysacc_synt_3"/>
    <property type="match status" value="1"/>
</dbReference>
<name>A0A537JWI5_9BACT</name>
<keyword evidence="3 6" id="KW-0812">Transmembrane</keyword>
<keyword evidence="4 6" id="KW-1133">Transmembrane helix</keyword>
<evidence type="ECO:0000256" key="1">
    <source>
        <dbReference type="ARBA" id="ARBA00004651"/>
    </source>
</evidence>
<keyword evidence="5 6" id="KW-0472">Membrane</keyword>
<feature type="transmembrane region" description="Helical" evidence="6">
    <location>
        <begin position="370"/>
        <end position="391"/>
    </location>
</feature>
<comment type="caution">
    <text evidence="7">The sequence shown here is derived from an EMBL/GenBank/DDBJ whole genome shotgun (WGS) entry which is preliminary data.</text>
</comment>
<feature type="transmembrane region" description="Helical" evidence="6">
    <location>
        <begin position="76"/>
        <end position="100"/>
    </location>
</feature>
<feature type="transmembrane region" description="Helical" evidence="6">
    <location>
        <begin position="429"/>
        <end position="447"/>
    </location>
</feature>